<protein>
    <recommendedName>
        <fullName evidence="8">LITAF domain-containing protein</fullName>
    </recommendedName>
</protein>
<evidence type="ECO:0000256" key="1">
    <source>
        <dbReference type="ARBA" id="ARBA00004414"/>
    </source>
</evidence>
<evidence type="ECO:0000256" key="5">
    <source>
        <dbReference type="ARBA" id="ARBA00022723"/>
    </source>
</evidence>
<reference evidence="9" key="1">
    <citation type="submission" date="2019-08" db="EMBL/GenBank/DDBJ databases">
        <title>The genome of the North American firefly Photinus pyralis.</title>
        <authorList>
            <consortium name="Photinus pyralis genome working group"/>
            <person name="Fallon T.R."/>
            <person name="Sander Lower S.E."/>
            <person name="Weng J.-K."/>
        </authorList>
    </citation>
    <scope>NUCLEOTIDE SEQUENCE</scope>
    <source>
        <strain evidence="9">TRF0915ILg1</strain>
        <tissue evidence="9">Whole body</tissue>
    </source>
</reference>
<comment type="subcellular location">
    <subcellularLocation>
        <location evidence="2">Endosome membrane</location>
        <topology evidence="2">Peripheral membrane protein</topology>
    </subcellularLocation>
    <subcellularLocation>
        <location evidence="1">Late endosome membrane</location>
    </subcellularLocation>
    <subcellularLocation>
        <location evidence="3">Lysosome membrane</location>
        <topology evidence="3">Peripheral membrane protein</topology>
        <orientation evidence="3">Cytoplasmic side</orientation>
    </subcellularLocation>
</comment>
<dbReference type="Proteomes" id="UP000801492">
    <property type="component" value="Unassembled WGS sequence"/>
</dbReference>
<evidence type="ECO:0000256" key="6">
    <source>
        <dbReference type="ARBA" id="ARBA00022833"/>
    </source>
</evidence>
<dbReference type="PANTHER" id="PTHR23292:SF6">
    <property type="entry name" value="FI16602P1-RELATED"/>
    <property type="match status" value="1"/>
</dbReference>
<accession>A0A8K0CAN3</accession>
<dbReference type="Pfam" id="PF10601">
    <property type="entry name" value="zf-LITAF-like"/>
    <property type="match status" value="1"/>
</dbReference>
<keyword evidence="10" id="KW-1185">Reference proteome</keyword>
<evidence type="ECO:0000256" key="4">
    <source>
        <dbReference type="ARBA" id="ARBA00005975"/>
    </source>
</evidence>
<dbReference type="SMART" id="SM00714">
    <property type="entry name" value="LITAF"/>
    <property type="match status" value="1"/>
</dbReference>
<dbReference type="PROSITE" id="PS51837">
    <property type="entry name" value="LITAF"/>
    <property type="match status" value="1"/>
</dbReference>
<keyword evidence="6" id="KW-0862">Zinc</keyword>
<keyword evidence="5" id="KW-0479">Metal-binding</keyword>
<comment type="caution">
    <text evidence="9">The sequence shown here is derived from an EMBL/GenBank/DDBJ whole genome shotgun (WGS) entry which is preliminary data.</text>
</comment>
<evidence type="ECO:0000256" key="7">
    <source>
        <dbReference type="ARBA" id="ARBA00023136"/>
    </source>
</evidence>
<dbReference type="GO" id="GO:0031902">
    <property type="term" value="C:late endosome membrane"/>
    <property type="evidence" value="ECO:0007669"/>
    <property type="project" value="UniProtKB-SubCell"/>
</dbReference>
<organism evidence="9 10">
    <name type="scientific">Ignelater luminosus</name>
    <name type="common">Cucubano</name>
    <name type="synonym">Pyrophorus luminosus</name>
    <dbReference type="NCBI Taxonomy" id="2038154"/>
    <lineage>
        <taxon>Eukaryota</taxon>
        <taxon>Metazoa</taxon>
        <taxon>Ecdysozoa</taxon>
        <taxon>Arthropoda</taxon>
        <taxon>Hexapoda</taxon>
        <taxon>Insecta</taxon>
        <taxon>Pterygota</taxon>
        <taxon>Neoptera</taxon>
        <taxon>Endopterygota</taxon>
        <taxon>Coleoptera</taxon>
        <taxon>Polyphaga</taxon>
        <taxon>Elateriformia</taxon>
        <taxon>Elateroidea</taxon>
        <taxon>Elateridae</taxon>
        <taxon>Agrypninae</taxon>
        <taxon>Pyrophorini</taxon>
        <taxon>Ignelater</taxon>
    </lineage>
</organism>
<dbReference type="InterPro" id="IPR037519">
    <property type="entry name" value="LITAF_fam"/>
</dbReference>
<evidence type="ECO:0000313" key="10">
    <source>
        <dbReference type="Proteomes" id="UP000801492"/>
    </source>
</evidence>
<feature type="domain" description="LITAF" evidence="8">
    <location>
        <begin position="30"/>
        <end position="113"/>
    </location>
</feature>
<name>A0A8K0CAN3_IGNLU</name>
<dbReference type="PANTHER" id="PTHR23292">
    <property type="entry name" value="LIPOPOLYSACCHARIDE-INDUCED TUMOR NECROSIS FACTOR-ALPHA FACTOR"/>
    <property type="match status" value="1"/>
</dbReference>
<keyword evidence="7" id="KW-0472">Membrane</keyword>
<dbReference type="InterPro" id="IPR006629">
    <property type="entry name" value="LITAF"/>
</dbReference>
<comment type="similarity">
    <text evidence="4">Belongs to the CDIP1/LITAF family.</text>
</comment>
<proteinExistence type="inferred from homology"/>
<gene>
    <name evidence="9" type="ORF">ILUMI_22441</name>
</gene>
<sequence length="121" mass="13680">MIRSPQYLSDSNYQQLTYDIPLRDHQGFATVVVRTTPQIALAYGPHPQPTTCLYCHKQITTTVVNDPTVRTHQMAFLLCIFCCMPCIPYCMNSCQNRNHYCPNCDAFLGTYSDGPGRPGQL</sequence>
<dbReference type="OrthoDB" id="5599753at2759"/>
<evidence type="ECO:0000256" key="3">
    <source>
        <dbReference type="ARBA" id="ARBA00004630"/>
    </source>
</evidence>
<dbReference type="GO" id="GO:0005765">
    <property type="term" value="C:lysosomal membrane"/>
    <property type="evidence" value="ECO:0007669"/>
    <property type="project" value="UniProtKB-SubCell"/>
</dbReference>
<dbReference type="GO" id="GO:0008270">
    <property type="term" value="F:zinc ion binding"/>
    <property type="evidence" value="ECO:0007669"/>
    <property type="project" value="TreeGrafter"/>
</dbReference>
<evidence type="ECO:0000259" key="8">
    <source>
        <dbReference type="PROSITE" id="PS51837"/>
    </source>
</evidence>
<dbReference type="EMBL" id="VTPC01090299">
    <property type="protein sequence ID" value="KAF2883734.1"/>
    <property type="molecule type" value="Genomic_DNA"/>
</dbReference>
<evidence type="ECO:0000256" key="2">
    <source>
        <dbReference type="ARBA" id="ARBA00004481"/>
    </source>
</evidence>
<dbReference type="AlphaFoldDB" id="A0A8K0CAN3"/>
<evidence type="ECO:0000313" key="9">
    <source>
        <dbReference type="EMBL" id="KAF2883734.1"/>
    </source>
</evidence>